<dbReference type="GeneID" id="57753159"/>
<accession>A0A0B7GXB4</accession>
<feature type="region of interest" description="Disordered" evidence="1">
    <location>
        <begin position="214"/>
        <end position="236"/>
    </location>
</feature>
<keyword evidence="4" id="KW-1185">Reference proteome</keyword>
<sequence>MNQDRVKEILLEIEDTDLDFFVIFSGKKSMKVNGLYKSDTHEIILHNKNFKTDNELLYTAIHEYTHHKLCELDNGAPQGKAHTQRFWACFHRLLEKAEEKQLYALMPEELPELNEITEEIRSVIMLEDGKLMKELGRLLQKARSLCSRAGIRFEDYIDRVLCLPRPAAVAIEKIHAYDLNPALGYEGMKMVAGIANPSKREAAERMLLAKQSPAMTKENLKPKQQEEDPRRKLEKEKRRLEKTIKSLAERLAIVNEILEKIGISSFIICVLFFSFYK</sequence>
<gene>
    <name evidence="3" type="ORF">FUT82_09820</name>
    <name evidence="2" type="ORF">TPHV1_20097</name>
</gene>
<dbReference type="EMBL" id="CDNC01000012">
    <property type="protein sequence ID" value="CEM61560.1"/>
    <property type="molecule type" value="Genomic_DNA"/>
</dbReference>
<name>A0A0B7GXB4_TREPH</name>
<reference evidence="2" key="2">
    <citation type="submission" date="2015-01" db="EMBL/GenBank/DDBJ databases">
        <authorList>
            <person name="Xiang T."/>
            <person name="Song Y."/>
            <person name="Huang L."/>
            <person name="Wang B."/>
            <person name="Wu P."/>
        </authorList>
    </citation>
    <scope>NUCLEOTIDE SEQUENCE [LARGE SCALE GENOMIC DNA]</scope>
    <source>
        <strain evidence="2">V1</strain>
    </source>
</reference>
<evidence type="ECO:0000256" key="1">
    <source>
        <dbReference type="SAM" id="MobiDB-lite"/>
    </source>
</evidence>
<dbReference type="RefSeq" id="WP_039943546.1">
    <property type="nucleotide sequence ID" value="NZ_CDNC01000012.1"/>
</dbReference>
<dbReference type="OrthoDB" id="354698at2"/>
<evidence type="ECO:0000313" key="4">
    <source>
        <dbReference type="Proteomes" id="UP000042527"/>
    </source>
</evidence>
<proteinExistence type="predicted"/>
<feature type="compositionally biased region" description="Basic and acidic residues" evidence="1">
    <location>
        <begin position="218"/>
        <end position="236"/>
    </location>
</feature>
<evidence type="ECO:0000313" key="3">
    <source>
        <dbReference type="EMBL" id="QEJ98265.1"/>
    </source>
</evidence>
<dbReference type="EMBL" id="CP042817">
    <property type="protein sequence ID" value="QEJ98265.1"/>
    <property type="molecule type" value="Genomic_DNA"/>
</dbReference>
<protein>
    <submittedName>
        <fullName evidence="2">Uncharacterized protein</fullName>
    </submittedName>
</protein>
<evidence type="ECO:0000313" key="5">
    <source>
        <dbReference type="Proteomes" id="UP000323594"/>
    </source>
</evidence>
<dbReference type="AlphaFoldDB" id="A0A0B7GXB4"/>
<reference evidence="4" key="1">
    <citation type="submission" date="2015-01" db="EMBL/GenBank/DDBJ databases">
        <authorList>
            <person name="Manzoor Shahid"/>
            <person name="Zubair Saima"/>
        </authorList>
    </citation>
    <scope>NUCLEOTIDE SEQUENCE [LARGE SCALE GENOMIC DNA]</scope>
    <source>
        <strain evidence="4">V1</strain>
    </source>
</reference>
<reference evidence="3 5" key="3">
    <citation type="submission" date="2019-08" db="EMBL/GenBank/DDBJ databases">
        <authorList>
            <person name="Kuhnert P."/>
        </authorList>
    </citation>
    <scope>NUCLEOTIDE SEQUENCE [LARGE SCALE GENOMIC DNA]</scope>
    <source>
        <strain evidence="3 5">B36.5</strain>
    </source>
</reference>
<dbReference type="Proteomes" id="UP000323594">
    <property type="component" value="Chromosome"/>
</dbReference>
<organism evidence="2 4">
    <name type="scientific">Treponema phagedenis</name>
    <dbReference type="NCBI Taxonomy" id="162"/>
    <lineage>
        <taxon>Bacteria</taxon>
        <taxon>Pseudomonadati</taxon>
        <taxon>Spirochaetota</taxon>
        <taxon>Spirochaetia</taxon>
        <taxon>Spirochaetales</taxon>
        <taxon>Treponemataceae</taxon>
        <taxon>Treponema</taxon>
    </lineage>
</organism>
<evidence type="ECO:0000313" key="2">
    <source>
        <dbReference type="EMBL" id="CEM61560.1"/>
    </source>
</evidence>
<dbReference type="Proteomes" id="UP000042527">
    <property type="component" value="Unassembled WGS sequence"/>
</dbReference>